<feature type="transmembrane region" description="Helical" evidence="1">
    <location>
        <begin position="22"/>
        <end position="41"/>
    </location>
</feature>
<proteinExistence type="predicted"/>
<dbReference type="EMBL" id="JZWI01000038">
    <property type="protein sequence ID" value="KLN53090.1"/>
    <property type="molecule type" value="Genomic_DNA"/>
</dbReference>
<reference evidence="2 3" key="1">
    <citation type="submission" date="2015-03" db="EMBL/GenBank/DDBJ databases">
        <title>Genome sequence of Variovorax paradoxus TBEA6.</title>
        <authorList>
            <person name="Poehlein A."/>
            <person name="Schuldes J."/>
            <person name="Wuebbeler J.H."/>
            <person name="Hiessl S."/>
            <person name="Steinbuechel A."/>
            <person name="Daniel R."/>
        </authorList>
    </citation>
    <scope>NUCLEOTIDE SEQUENCE [LARGE SCALE GENOMIC DNA]</scope>
    <source>
        <strain evidence="2 3">TBEA6</strain>
    </source>
</reference>
<keyword evidence="1" id="KW-1133">Transmembrane helix</keyword>
<organism evidence="2 3">
    <name type="scientific">Variovorax paradoxus</name>
    <dbReference type="NCBI Taxonomy" id="34073"/>
    <lineage>
        <taxon>Bacteria</taxon>
        <taxon>Pseudomonadati</taxon>
        <taxon>Pseudomonadota</taxon>
        <taxon>Betaproteobacteria</taxon>
        <taxon>Burkholderiales</taxon>
        <taxon>Comamonadaceae</taxon>
        <taxon>Variovorax</taxon>
    </lineage>
</organism>
<keyword evidence="1" id="KW-0472">Membrane</keyword>
<dbReference type="AlphaFoldDB" id="A0A0H2M7T9"/>
<dbReference type="PATRIC" id="fig|34073.19.peg.5885"/>
<keyword evidence="1" id="KW-0812">Transmembrane</keyword>
<gene>
    <name evidence="2" type="ORF">VPARA_57350</name>
</gene>
<accession>A0A0H2M7T9</accession>
<evidence type="ECO:0000313" key="3">
    <source>
        <dbReference type="Proteomes" id="UP000035170"/>
    </source>
</evidence>
<keyword evidence="3" id="KW-1185">Reference proteome</keyword>
<protein>
    <submittedName>
        <fullName evidence="2">Uncharacterized protein</fullName>
    </submittedName>
</protein>
<sequence>MRVHIPRELVHLLFSRKTDRQLAGMLAFLSGAINVGGFLAVRRHVSNMTETVSAISNDLAMENDSRADVP</sequence>
<evidence type="ECO:0000256" key="1">
    <source>
        <dbReference type="SAM" id="Phobius"/>
    </source>
</evidence>
<dbReference type="Proteomes" id="UP000035170">
    <property type="component" value="Unassembled WGS sequence"/>
</dbReference>
<evidence type="ECO:0000313" key="2">
    <source>
        <dbReference type="EMBL" id="KLN53090.1"/>
    </source>
</evidence>
<name>A0A0H2M7T9_VARPD</name>
<comment type="caution">
    <text evidence="2">The sequence shown here is derived from an EMBL/GenBank/DDBJ whole genome shotgun (WGS) entry which is preliminary data.</text>
</comment>